<proteinExistence type="predicted"/>
<reference evidence="1 2" key="1">
    <citation type="journal article" date="2018" name="Front. Plant Sci.">
        <title>Red Clover (Trifolium pratense) and Zigzag Clover (T. medium) - A Picture of Genomic Similarities and Differences.</title>
        <authorList>
            <person name="Dluhosova J."/>
            <person name="Istvanek J."/>
            <person name="Nedelnik J."/>
            <person name="Repkova J."/>
        </authorList>
    </citation>
    <scope>NUCLEOTIDE SEQUENCE [LARGE SCALE GENOMIC DNA]</scope>
    <source>
        <strain evidence="2">cv. 10/8</strain>
        <tissue evidence="1">Leaf</tissue>
    </source>
</reference>
<keyword evidence="2" id="KW-1185">Reference proteome</keyword>
<comment type="caution">
    <text evidence="1">The sequence shown here is derived from an EMBL/GenBank/DDBJ whole genome shotgun (WGS) entry which is preliminary data.</text>
</comment>
<evidence type="ECO:0000313" key="1">
    <source>
        <dbReference type="EMBL" id="MCI70314.1"/>
    </source>
</evidence>
<sequence length="26" mass="2610">ATPPGECTSSVECSNSSSDCVPCVFC</sequence>
<dbReference type="Proteomes" id="UP000265520">
    <property type="component" value="Unassembled WGS sequence"/>
</dbReference>
<protein>
    <submittedName>
        <fullName evidence="1">Uncharacterized protein</fullName>
    </submittedName>
</protein>
<accession>A0A392UC94</accession>
<name>A0A392UC94_9FABA</name>
<dbReference type="AlphaFoldDB" id="A0A392UC94"/>
<feature type="non-terminal residue" evidence="1">
    <location>
        <position position="1"/>
    </location>
</feature>
<evidence type="ECO:0000313" key="2">
    <source>
        <dbReference type="Proteomes" id="UP000265520"/>
    </source>
</evidence>
<organism evidence="1 2">
    <name type="scientific">Trifolium medium</name>
    <dbReference type="NCBI Taxonomy" id="97028"/>
    <lineage>
        <taxon>Eukaryota</taxon>
        <taxon>Viridiplantae</taxon>
        <taxon>Streptophyta</taxon>
        <taxon>Embryophyta</taxon>
        <taxon>Tracheophyta</taxon>
        <taxon>Spermatophyta</taxon>
        <taxon>Magnoliopsida</taxon>
        <taxon>eudicotyledons</taxon>
        <taxon>Gunneridae</taxon>
        <taxon>Pentapetalae</taxon>
        <taxon>rosids</taxon>
        <taxon>fabids</taxon>
        <taxon>Fabales</taxon>
        <taxon>Fabaceae</taxon>
        <taxon>Papilionoideae</taxon>
        <taxon>50 kb inversion clade</taxon>
        <taxon>NPAAA clade</taxon>
        <taxon>Hologalegina</taxon>
        <taxon>IRL clade</taxon>
        <taxon>Trifolieae</taxon>
        <taxon>Trifolium</taxon>
    </lineage>
</organism>
<dbReference type="EMBL" id="LXQA010773397">
    <property type="protein sequence ID" value="MCI70314.1"/>
    <property type="molecule type" value="Genomic_DNA"/>
</dbReference>